<proteinExistence type="predicted"/>
<evidence type="ECO:0000259" key="1">
    <source>
        <dbReference type="SMART" id="SM00460"/>
    </source>
</evidence>
<dbReference type="InterPro" id="IPR038765">
    <property type="entry name" value="Papain-like_cys_pep_sf"/>
</dbReference>
<accession>A0A975AH19</accession>
<dbReference type="InterPro" id="IPR002931">
    <property type="entry name" value="Transglutaminase-like"/>
</dbReference>
<sequence>MKKMIAIFAVIMIFGFGAGVFASDLFTMDKSNLINDELVPLGSSAGIYDRFDMEAETDKISASEERSGGLDLDESRVNQGVVAVKFDYNGENKIKISIKMGEQQVYYNYLEKGEYEAFPLVFGNGTYEIAVLENTTGNSYRVLQRWNTKVGLEDENLPYLHSVQPIQWERSDNGSRIALELTEGLKTDSEKFMAVYRYVVENLRYDEKKIQGLDHTYVPNNIETMTTKSGICYDYASLTASMLRSIGIPTKLVKGYGEFQPEVYHAWNEVLLDGQWILVDTSFDSQQLENGKTVDVVKNLEDYHPVSVY</sequence>
<dbReference type="SUPFAM" id="SSF54001">
    <property type="entry name" value="Cysteine proteinases"/>
    <property type="match status" value="1"/>
</dbReference>
<protein>
    <submittedName>
        <fullName evidence="2">Transglutaminase domain-containing protein</fullName>
    </submittedName>
</protein>
<dbReference type="Proteomes" id="UP000663499">
    <property type="component" value="Chromosome"/>
</dbReference>
<reference evidence="2" key="1">
    <citation type="submission" date="2021-03" db="EMBL/GenBank/DDBJ databases">
        <title>Alkalibacter marinus sp. nov., isolated from tidal flat sediment.</title>
        <authorList>
            <person name="Namirimu T."/>
            <person name="Yang J.-A."/>
            <person name="Yang S.-H."/>
            <person name="Kim Y.-J."/>
            <person name="Kwon K.K."/>
        </authorList>
    </citation>
    <scope>NUCLEOTIDE SEQUENCE</scope>
    <source>
        <strain evidence="2">ES005</strain>
    </source>
</reference>
<organism evidence="2 3">
    <name type="scientific">Alkalibacter rhizosphaerae</name>
    <dbReference type="NCBI Taxonomy" id="2815577"/>
    <lineage>
        <taxon>Bacteria</taxon>
        <taxon>Bacillati</taxon>
        <taxon>Bacillota</taxon>
        <taxon>Clostridia</taxon>
        <taxon>Eubacteriales</taxon>
        <taxon>Eubacteriaceae</taxon>
        <taxon>Alkalibacter</taxon>
    </lineage>
</organism>
<name>A0A975AH19_9FIRM</name>
<feature type="domain" description="Transglutaminase-like" evidence="1">
    <location>
        <begin position="224"/>
        <end position="283"/>
    </location>
</feature>
<dbReference type="EMBL" id="CP071444">
    <property type="protein sequence ID" value="QSX08149.1"/>
    <property type="molecule type" value="Genomic_DNA"/>
</dbReference>
<dbReference type="KEGG" id="alka:J0B03_10140"/>
<dbReference type="Gene3D" id="3.10.620.30">
    <property type="match status" value="1"/>
</dbReference>
<evidence type="ECO:0000313" key="3">
    <source>
        <dbReference type="Proteomes" id="UP000663499"/>
    </source>
</evidence>
<evidence type="ECO:0000313" key="2">
    <source>
        <dbReference type="EMBL" id="QSX08149.1"/>
    </source>
</evidence>
<dbReference type="PANTHER" id="PTHR33490">
    <property type="entry name" value="BLR5614 PROTEIN-RELATED"/>
    <property type="match status" value="1"/>
</dbReference>
<keyword evidence="3" id="KW-1185">Reference proteome</keyword>
<dbReference type="RefSeq" id="WP_207299491.1">
    <property type="nucleotide sequence ID" value="NZ_CP071444.1"/>
</dbReference>
<gene>
    <name evidence="2" type="ORF">J0B03_10140</name>
</gene>
<dbReference type="Pfam" id="PF01841">
    <property type="entry name" value="Transglut_core"/>
    <property type="match status" value="1"/>
</dbReference>
<dbReference type="AlphaFoldDB" id="A0A975AH19"/>
<dbReference type="SMART" id="SM00460">
    <property type="entry name" value="TGc"/>
    <property type="match status" value="1"/>
</dbReference>